<dbReference type="GO" id="GO:0005886">
    <property type="term" value="C:plasma membrane"/>
    <property type="evidence" value="ECO:0007669"/>
    <property type="project" value="UniProtKB-SubCell"/>
</dbReference>
<dbReference type="PANTHER" id="PTHR24226">
    <property type="entry name" value="G-PROTEIN COUPLED RECEPTOR 182 AND ESTROGEN RECEPTOR 1"/>
    <property type="match status" value="1"/>
</dbReference>
<dbReference type="Gene3D" id="1.20.1070.10">
    <property type="entry name" value="Rhodopsin 7-helix transmembrane proteins"/>
    <property type="match status" value="1"/>
</dbReference>
<keyword evidence="6 13" id="KW-0472">Membrane</keyword>
<keyword evidence="16" id="KW-1185">Reference proteome</keyword>
<dbReference type="GO" id="GO:0005768">
    <property type="term" value="C:endosome"/>
    <property type="evidence" value="ECO:0007669"/>
    <property type="project" value="Ensembl"/>
</dbReference>
<evidence type="ECO:0000259" key="14">
    <source>
        <dbReference type="PROSITE" id="PS50262"/>
    </source>
</evidence>
<gene>
    <name evidence="15" type="primary">ACKR3</name>
</gene>
<dbReference type="STRING" id="8840.ENSAPLP00000001734"/>
<dbReference type="GO" id="GO:0021557">
    <property type="term" value="P:oculomotor nerve development"/>
    <property type="evidence" value="ECO:0007669"/>
    <property type="project" value="Ensembl"/>
</dbReference>
<dbReference type="GO" id="GO:0070374">
    <property type="term" value="P:positive regulation of ERK1 and ERK2 cascade"/>
    <property type="evidence" value="ECO:0007669"/>
    <property type="project" value="Ensembl"/>
</dbReference>
<reference evidence="15" key="3">
    <citation type="submission" date="2025-09" db="UniProtKB">
        <authorList>
            <consortium name="Ensembl"/>
        </authorList>
    </citation>
    <scope>IDENTIFICATION</scope>
</reference>
<dbReference type="InterPro" id="IPR047143">
    <property type="entry name" value="GPER1-like"/>
</dbReference>
<dbReference type="GO" id="GO:0001570">
    <property type="term" value="P:vasculogenesis"/>
    <property type="evidence" value="ECO:0007669"/>
    <property type="project" value="InterPro"/>
</dbReference>
<dbReference type="PRINTS" id="PR00646">
    <property type="entry name" value="RDC1ORPHANR"/>
</dbReference>
<dbReference type="GO" id="GO:0031623">
    <property type="term" value="P:receptor internalization"/>
    <property type="evidence" value="ECO:0007669"/>
    <property type="project" value="Ensembl"/>
</dbReference>
<dbReference type="GO" id="GO:1902230">
    <property type="term" value="P:negative regulation of intrinsic apoptotic signaling pathway in response to DNA damage"/>
    <property type="evidence" value="ECO:0007669"/>
    <property type="project" value="Ensembl"/>
</dbReference>
<dbReference type="GO" id="GO:0009986">
    <property type="term" value="C:cell surface"/>
    <property type="evidence" value="ECO:0007669"/>
    <property type="project" value="Ensembl"/>
</dbReference>
<dbReference type="Pfam" id="PF00001">
    <property type="entry name" value="7tm_1"/>
    <property type="match status" value="1"/>
</dbReference>
<evidence type="ECO:0000256" key="13">
    <source>
        <dbReference type="SAM" id="Phobius"/>
    </source>
</evidence>
<sequence>MDQAVSFSGNTDKIVSKSHNHFRKGGAAVGSAVAAPRGSECASHPHTGPRSPTHLTTYLPQTTPYNPLSPPCRPKTGGRAVGPGRAALWRRFPLAAIRAGRRRAALTRCQRRVAEVTRTLKRANMSALDLTSILDFLEKANLTEINWMCNNSDCITVDATTCPGTLNKSALLYTLSFFCIFIFVIGLVANSVVVWVNLQAKMTGYETHLYIFNLAVADLCVVITLPVWVVSLVQHNQWHMGEITCKITHLIFSINLYGSIFFLACMSVDRYLSVAYFTSSSNRKQKIVRRCICILVWLLAFSASLPDTYFLKTVSSNNETYCRPVYPEESFKEWLIGMELISVVLGFLIPFPVIALFYFLLAKAISASSDQERKSSGKIIFSYVVVFLVCWLPYHATVLLDIFYSLHFIPFSCQMENFLYATLHITQCFSLVHCCVNPILYSFINRNYRYELMKAFIFKYSAKTGLTKLIDASRVSEAEYSALEQNAK</sequence>
<reference evidence="15 16" key="1">
    <citation type="submission" date="2017-10" db="EMBL/GenBank/DDBJ databases">
        <title>A new Pekin duck reference genome.</title>
        <authorList>
            <person name="Hou Z.-C."/>
            <person name="Zhou Z.-K."/>
            <person name="Zhu F."/>
            <person name="Hou S.-S."/>
        </authorList>
    </citation>
    <scope>NUCLEOTIDE SEQUENCE [LARGE SCALE GENOMIC DNA]</scope>
</reference>
<dbReference type="PROSITE" id="PS50262">
    <property type="entry name" value="G_PROTEIN_RECEP_F1_2"/>
    <property type="match status" value="1"/>
</dbReference>
<dbReference type="HOGENOM" id="CLU_009579_8_3_1"/>
<dbReference type="SUPFAM" id="SSF81321">
    <property type="entry name" value="Family A G protein-coupled receptor-like"/>
    <property type="match status" value="1"/>
</dbReference>
<keyword evidence="4 13" id="KW-1133">Transmembrane helix</keyword>
<dbReference type="GO" id="GO:0016494">
    <property type="term" value="F:C-X-C chemokine receptor activity"/>
    <property type="evidence" value="ECO:0007669"/>
    <property type="project" value="Ensembl"/>
</dbReference>
<keyword evidence="7" id="KW-1015">Disulfide bond</keyword>
<feature type="transmembrane region" description="Helical" evidence="13">
    <location>
        <begin position="380"/>
        <end position="406"/>
    </location>
</feature>
<dbReference type="AlphaFoldDB" id="U3I3B4"/>
<dbReference type="InterPro" id="IPR017452">
    <property type="entry name" value="GPCR_Rhodpsn_7TM"/>
</dbReference>
<feature type="transmembrane region" description="Helical" evidence="13">
    <location>
        <begin position="170"/>
        <end position="198"/>
    </location>
</feature>
<dbReference type="GO" id="GO:0005044">
    <property type="term" value="F:scavenger receptor activity"/>
    <property type="evidence" value="ECO:0007669"/>
    <property type="project" value="Ensembl"/>
</dbReference>
<dbReference type="GO" id="GO:0015026">
    <property type="term" value="F:coreceptor activity"/>
    <property type="evidence" value="ECO:0007669"/>
    <property type="project" value="InterPro"/>
</dbReference>
<dbReference type="CDD" id="cd14987">
    <property type="entry name" value="7tmA_ACKR3_CXCR7"/>
    <property type="match status" value="1"/>
</dbReference>
<evidence type="ECO:0000256" key="2">
    <source>
        <dbReference type="ARBA" id="ARBA00022475"/>
    </source>
</evidence>
<evidence type="ECO:0000256" key="9">
    <source>
        <dbReference type="ARBA" id="ARBA00023180"/>
    </source>
</evidence>
<dbReference type="GO" id="GO:0008285">
    <property type="term" value="P:negative regulation of cell population proliferation"/>
    <property type="evidence" value="ECO:0007669"/>
    <property type="project" value="Ensembl"/>
</dbReference>
<evidence type="ECO:0000256" key="3">
    <source>
        <dbReference type="ARBA" id="ARBA00022692"/>
    </source>
</evidence>
<dbReference type="Ensembl" id="ENSAPLT00000002309.2">
    <property type="protein sequence ID" value="ENSAPLP00000001734.2"/>
    <property type="gene ID" value="ENSAPLG00000002306.2"/>
</dbReference>
<name>U3I3B4_ANAPP</name>
<keyword evidence="8 11" id="KW-0675">Receptor</keyword>
<protein>
    <submittedName>
        <fullName evidence="15">Atypical chemokine receptor 3</fullName>
    </submittedName>
</protein>
<keyword evidence="2" id="KW-1003">Cell membrane</keyword>
<dbReference type="GO" id="GO:0019958">
    <property type="term" value="F:C-X-C chemokine binding"/>
    <property type="evidence" value="ECO:0007669"/>
    <property type="project" value="Ensembl"/>
</dbReference>
<dbReference type="OMA" id="CRPVYPP"/>
<feature type="transmembrane region" description="Helical" evidence="13">
    <location>
        <begin position="287"/>
        <end position="305"/>
    </location>
</feature>
<dbReference type="PROSITE" id="PS00237">
    <property type="entry name" value="G_PROTEIN_RECEP_F1_1"/>
    <property type="match status" value="1"/>
</dbReference>
<dbReference type="PANTHER" id="PTHR24226:SF5">
    <property type="entry name" value="CHEMOKINE (C-X-C MOTIF) RECEPTOR 7"/>
    <property type="match status" value="1"/>
</dbReference>
<accession>U3I3B4</accession>
<evidence type="ECO:0000256" key="8">
    <source>
        <dbReference type="ARBA" id="ARBA00023170"/>
    </source>
</evidence>
<feature type="transmembrane region" description="Helical" evidence="13">
    <location>
        <begin position="210"/>
        <end position="229"/>
    </location>
</feature>
<evidence type="ECO:0000256" key="11">
    <source>
        <dbReference type="RuleBase" id="RU000688"/>
    </source>
</evidence>
<evidence type="ECO:0000256" key="4">
    <source>
        <dbReference type="ARBA" id="ARBA00022989"/>
    </source>
</evidence>
<organism evidence="15 16">
    <name type="scientific">Anas platyrhynchos platyrhynchos</name>
    <name type="common">Northern mallard</name>
    <dbReference type="NCBI Taxonomy" id="8840"/>
    <lineage>
        <taxon>Eukaryota</taxon>
        <taxon>Metazoa</taxon>
        <taxon>Chordata</taxon>
        <taxon>Craniata</taxon>
        <taxon>Vertebrata</taxon>
        <taxon>Euteleostomi</taxon>
        <taxon>Archelosauria</taxon>
        <taxon>Archosauria</taxon>
        <taxon>Dinosauria</taxon>
        <taxon>Saurischia</taxon>
        <taxon>Theropoda</taxon>
        <taxon>Coelurosauria</taxon>
        <taxon>Aves</taxon>
        <taxon>Neognathae</taxon>
        <taxon>Galloanserae</taxon>
        <taxon>Anseriformes</taxon>
        <taxon>Anatidae</taxon>
        <taxon>Anatinae</taxon>
        <taxon>Anas</taxon>
    </lineage>
</organism>
<dbReference type="InterPro" id="IPR001416">
    <property type="entry name" value="ACKR3"/>
</dbReference>
<feature type="compositionally biased region" description="Low complexity" evidence="12">
    <location>
        <begin position="26"/>
        <end position="35"/>
    </location>
</feature>
<feature type="transmembrane region" description="Helical" evidence="13">
    <location>
        <begin position="334"/>
        <end position="360"/>
    </location>
</feature>
<keyword evidence="5 11" id="KW-0297">G-protein coupled receptor</keyword>
<dbReference type="Proteomes" id="UP000016666">
    <property type="component" value="Chromosome 7"/>
</dbReference>
<feature type="compositionally biased region" description="Polar residues" evidence="12">
    <location>
        <begin position="53"/>
        <end position="66"/>
    </location>
</feature>
<dbReference type="PRINTS" id="PR00237">
    <property type="entry name" value="GPCRRHODOPSN"/>
</dbReference>
<evidence type="ECO:0000256" key="5">
    <source>
        <dbReference type="ARBA" id="ARBA00023040"/>
    </source>
</evidence>
<feature type="domain" description="G-protein coupled receptors family 1 profile" evidence="14">
    <location>
        <begin position="189"/>
        <end position="441"/>
    </location>
</feature>
<evidence type="ECO:0000313" key="15">
    <source>
        <dbReference type="Ensembl" id="ENSAPLP00000001734.2"/>
    </source>
</evidence>
<dbReference type="FunFam" id="1.20.1070.10:FF:000141">
    <property type="entry name" value="atypical chemokine receptor 3"/>
    <property type="match status" value="1"/>
</dbReference>
<evidence type="ECO:0000256" key="10">
    <source>
        <dbReference type="ARBA" id="ARBA00023224"/>
    </source>
</evidence>
<feature type="transmembrane region" description="Helical" evidence="13">
    <location>
        <begin position="418"/>
        <end position="444"/>
    </location>
</feature>
<feature type="region of interest" description="Disordered" evidence="12">
    <location>
        <begin position="26"/>
        <end position="80"/>
    </location>
</feature>
<evidence type="ECO:0000313" key="16">
    <source>
        <dbReference type="Proteomes" id="UP000016666"/>
    </source>
</evidence>
<proteinExistence type="inferred from homology"/>
<evidence type="ECO:0000256" key="1">
    <source>
        <dbReference type="ARBA" id="ARBA00004651"/>
    </source>
</evidence>
<dbReference type="GO" id="GO:0005905">
    <property type="term" value="C:clathrin-coated pit"/>
    <property type="evidence" value="ECO:0007669"/>
    <property type="project" value="Ensembl"/>
</dbReference>
<dbReference type="GO" id="GO:0006935">
    <property type="term" value="P:chemotaxis"/>
    <property type="evidence" value="ECO:0007669"/>
    <property type="project" value="InterPro"/>
</dbReference>
<comment type="similarity">
    <text evidence="11">Belongs to the G-protein coupled receptor 1 family.</text>
</comment>
<dbReference type="GO" id="GO:0001525">
    <property type="term" value="P:angiogenesis"/>
    <property type="evidence" value="ECO:0007669"/>
    <property type="project" value="InterPro"/>
</dbReference>
<dbReference type="GeneTree" id="ENSGT01130000278323"/>
<feature type="transmembrane region" description="Helical" evidence="13">
    <location>
        <begin position="249"/>
        <end position="266"/>
    </location>
</feature>
<keyword evidence="3 11" id="KW-0812">Transmembrane</keyword>
<reference evidence="15" key="2">
    <citation type="submission" date="2025-08" db="UniProtKB">
        <authorList>
            <consortium name="Ensembl"/>
        </authorList>
    </citation>
    <scope>IDENTIFICATION</scope>
</reference>
<comment type="subcellular location">
    <subcellularLocation>
        <location evidence="1">Cell membrane</location>
        <topology evidence="1">Multi-pass membrane protein</topology>
    </subcellularLocation>
</comment>
<evidence type="ECO:0000256" key="12">
    <source>
        <dbReference type="SAM" id="MobiDB-lite"/>
    </source>
</evidence>
<evidence type="ECO:0000256" key="6">
    <source>
        <dbReference type="ARBA" id="ARBA00023136"/>
    </source>
</evidence>
<keyword evidence="9" id="KW-0325">Glycoprotein</keyword>
<evidence type="ECO:0000256" key="7">
    <source>
        <dbReference type="ARBA" id="ARBA00023157"/>
    </source>
</evidence>
<dbReference type="InterPro" id="IPR000276">
    <property type="entry name" value="GPCR_Rhodpsn"/>
</dbReference>
<keyword evidence="10 11" id="KW-0807">Transducer</keyword>